<proteinExistence type="predicted"/>
<reference evidence="2 3" key="1">
    <citation type="submission" date="2018-08" db="EMBL/GenBank/DDBJ databases">
        <title>Genome and evolution of the arbuscular mycorrhizal fungus Diversispora epigaea (formerly Glomus versiforme) and its bacterial endosymbionts.</title>
        <authorList>
            <person name="Sun X."/>
            <person name="Fei Z."/>
            <person name="Harrison M."/>
        </authorList>
    </citation>
    <scope>NUCLEOTIDE SEQUENCE [LARGE SCALE GENOMIC DNA]</scope>
    <source>
        <strain evidence="2 3">IT104</strain>
    </source>
</reference>
<evidence type="ECO:0000313" key="3">
    <source>
        <dbReference type="Proteomes" id="UP000266861"/>
    </source>
</evidence>
<keyword evidence="3" id="KW-1185">Reference proteome</keyword>
<dbReference type="AlphaFoldDB" id="A0A397IR29"/>
<accession>A0A397IR29</accession>
<protein>
    <submittedName>
        <fullName evidence="2">Uncharacterized protein</fullName>
    </submittedName>
</protein>
<evidence type="ECO:0000313" key="2">
    <source>
        <dbReference type="EMBL" id="RHZ75160.1"/>
    </source>
</evidence>
<name>A0A397IR29_9GLOM</name>
<dbReference type="EMBL" id="PQFF01000202">
    <property type="protein sequence ID" value="RHZ75160.1"/>
    <property type="molecule type" value="Genomic_DNA"/>
</dbReference>
<feature type="compositionally biased region" description="Polar residues" evidence="1">
    <location>
        <begin position="31"/>
        <end position="41"/>
    </location>
</feature>
<organism evidence="2 3">
    <name type="scientific">Diversispora epigaea</name>
    <dbReference type="NCBI Taxonomy" id="1348612"/>
    <lineage>
        <taxon>Eukaryota</taxon>
        <taxon>Fungi</taxon>
        <taxon>Fungi incertae sedis</taxon>
        <taxon>Mucoromycota</taxon>
        <taxon>Glomeromycotina</taxon>
        <taxon>Glomeromycetes</taxon>
        <taxon>Diversisporales</taxon>
        <taxon>Diversisporaceae</taxon>
        <taxon>Diversispora</taxon>
    </lineage>
</organism>
<gene>
    <name evidence="2" type="ORF">Glove_217g59</name>
</gene>
<feature type="compositionally biased region" description="Low complexity" evidence="1">
    <location>
        <begin position="80"/>
        <end position="99"/>
    </location>
</feature>
<sequence length="99" mass="10666">MFSKSKKSVDQLLLLAKFGGPLDSTALRAPTPTSEARNSPFSDLGPDPTSSSNTLLSSPSLIKEIFKLNSNDSSRTPQINRNSTSNNPSRPNKPSFKNS</sequence>
<feature type="region of interest" description="Disordered" evidence="1">
    <location>
        <begin position="20"/>
        <end position="99"/>
    </location>
</feature>
<evidence type="ECO:0000256" key="1">
    <source>
        <dbReference type="SAM" id="MobiDB-lite"/>
    </source>
</evidence>
<dbReference type="Proteomes" id="UP000266861">
    <property type="component" value="Unassembled WGS sequence"/>
</dbReference>
<feature type="compositionally biased region" description="Polar residues" evidence="1">
    <location>
        <begin position="68"/>
        <end position="79"/>
    </location>
</feature>
<comment type="caution">
    <text evidence="2">The sequence shown here is derived from an EMBL/GenBank/DDBJ whole genome shotgun (WGS) entry which is preliminary data.</text>
</comment>
<feature type="compositionally biased region" description="Low complexity" evidence="1">
    <location>
        <begin position="48"/>
        <end position="61"/>
    </location>
</feature>